<accession>A0A921SZY9</accession>
<protein>
    <submittedName>
        <fullName evidence="1">Uncharacterized protein</fullName>
    </submittedName>
</protein>
<dbReference type="AlphaFoldDB" id="A0A921SZY9"/>
<comment type="caution">
    <text evidence="1">The sequence shown here is derived from an EMBL/GenBank/DDBJ whole genome shotgun (WGS) entry which is preliminary data.</text>
</comment>
<proteinExistence type="predicted"/>
<sequence length="82" mass="9676">MQVILENLMLMEKQEKRDKDNNLVFEFVCFQKGYKNLITIKDIPQDLFNNFTEGTNIDVRCKMTVWGNNNSYGASFRFEDLA</sequence>
<evidence type="ECO:0000313" key="2">
    <source>
        <dbReference type="Proteomes" id="UP000776700"/>
    </source>
</evidence>
<name>A0A921SZY9_9FIRM</name>
<reference evidence="1" key="1">
    <citation type="journal article" date="2021" name="PeerJ">
        <title>Extensive microbial diversity within the chicken gut microbiome revealed by metagenomics and culture.</title>
        <authorList>
            <person name="Gilroy R."/>
            <person name="Ravi A."/>
            <person name="Getino M."/>
            <person name="Pursley I."/>
            <person name="Horton D.L."/>
            <person name="Alikhan N.F."/>
            <person name="Baker D."/>
            <person name="Gharbi K."/>
            <person name="Hall N."/>
            <person name="Watson M."/>
            <person name="Adriaenssens E.M."/>
            <person name="Foster-Nyarko E."/>
            <person name="Jarju S."/>
            <person name="Secka A."/>
            <person name="Antonio M."/>
            <person name="Oren A."/>
            <person name="Chaudhuri R.R."/>
            <person name="La Ragione R."/>
            <person name="Hildebrand F."/>
            <person name="Pallen M.J."/>
        </authorList>
    </citation>
    <scope>NUCLEOTIDE SEQUENCE</scope>
    <source>
        <strain evidence="1">1277</strain>
    </source>
</reference>
<reference evidence="1" key="2">
    <citation type="submission" date="2021-09" db="EMBL/GenBank/DDBJ databases">
        <authorList>
            <person name="Gilroy R."/>
        </authorList>
    </citation>
    <scope>NUCLEOTIDE SEQUENCE</scope>
    <source>
        <strain evidence="1">1277</strain>
    </source>
</reference>
<gene>
    <name evidence="1" type="ORF">K8V90_09010</name>
</gene>
<dbReference type="EMBL" id="DYUB01000283">
    <property type="protein sequence ID" value="HJG97226.1"/>
    <property type="molecule type" value="Genomic_DNA"/>
</dbReference>
<evidence type="ECO:0000313" key="1">
    <source>
        <dbReference type="EMBL" id="HJG97226.1"/>
    </source>
</evidence>
<organism evidence="1 2">
    <name type="scientific">Romboutsia timonensis</name>
    <dbReference type="NCBI Taxonomy" id="1776391"/>
    <lineage>
        <taxon>Bacteria</taxon>
        <taxon>Bacillati</taxon>
        <taxon>Bacillota</taxon>
        <taxon>Clostridia</taxon>
        <taxon>Peptostreptococcales</taxon>
        <taxon>Peptostreptococcaceae</taxon>
        <taxon>Romboutsia</taxon>
    </lineage>
</organism>
<dbReference type="Proteomes" id="UP000776700">
    <property type="component" value="Unassembled WGS sequence"/>
</dbReference>